<gene>
    <name evidence="7" type="ORF">J8273_4113</name>
</gene>
<dbReference type="InterPro" id="IPR019438">
    <property type="entry name" value="Q_salvage"/>
</dbReference>
<evidence type="ECO:0000313" key="7">
    <source>
        <dbReference type="EMBL" id="KAG9394448.1"/>
    </source>
</evidence>
<dbReference type="Proteomes" id="UP000717585">
    <property type="component" value="Unassembled WGS sequence"/>
</dbReference>
<evidence type="ECO:0000256" key="4">
    <source>
        <dbReference type="ARBA" id="ARBA00035393"/>
    </source>
</evidence>
<reference evidence="7" key="1">
    <citation type="submission" date="2021-05" db="EMBL/GenBank/DDBJ databases">
        <title>A free-living protist that lacks canonical eukaryotic 1 DNA replication and segregation systems.</title>
        <authorList>
            <person name="Salas-Leiva D.E."/>
            <person name="Tromer E.C."/>
            <person name="Curtis B.A."/>
            <person name="Jerlstrom-Hultqvist J."/>
            <person name="Kolisko M."/>
            <person name="Yi Z."/>
            <person name="Salas-Leiva J.S."/>
            <person name="Gallot-Lavallee L."/>
            <person name="Kops G.J.P.L."/>
            <person name="Archibald J.M."/>
            <person name="Simpson A.G.B."/>
            <person name="Roger A.J."/>
        </authorList>
    </citation>
    <scope>NUCLEOTIDE SEQUENCE</scope>
    <source>
        <strain evidence="7">BICM</strain>
    </source>
</reference>
<dbReference type="Pfam" id="PF10343">
    <property type="entry name" value="Q_salvage"/>
    <property type="match status" value="1"/>
</dbReference>
<keyword evidence="8" id="KW-1185">Reference proteome</keyword>
<evidence type="ECO:0000256" key="6">
    <source>
        <dbReference type="RuleBase" id="RU365002"/>
    </source>
</evidence>
<dbReference type="EMBL" id="JAHDYR010000015">
    <property type="protein sequence ID" value="KAG9394448.1"/>
    <property type="molecule type" value="Genomic_DNA"/>
</dbReference>
<comment type="function">
    <text evidence="6">Catalyzes the hydrolysis of queuosine 5'-phosphate, releasing the nucleobase queuine (q). Is required for salvage of queuine from exogenous queuosine (Q) that is imported and then converted to queuosine 5'-phosphate intracellularly.</text>
</comment>
<sequence length="327" mass="36010">MENPVLESAYWITERSKHVSIDKDSVKRLAAEIVSSKSQGLCNTAVWGSHELNPSTPDETTADWVFVVDILNFSFWYDDGTPVIVEYRGRVWSGYWSLVAAINKALDSGIPITTPSYYATITDETMAAVFASPSGRLCPLLKERAAALRDAGCWLMAEYDGTFRNVVQSCERDAVRLASLLGESLSSFSDRGVYEGRPVVFYKRAQICVADLWASHNGEDIGSFDNIGSITVFADYRVPQALALKGVLRYSETLLAKLNTAGEGGLLEPGCPMEAEIRGVCIAAADMVARTAGETAALVDFYLWDWVKTLPEEALTVPMHRTRGIYY</sequence>
<comment type="caution">
    <text evidence="7">The sequence shown here is derived from an EMBL/GenBank/DDBJ whole genome shotgun (WGS) entry which is preliminary data.</text>
</comment>
<dbReference type="PANTHER" id="PTHR21314">
    <property type="entry name" value="QUEUOSINE 5'-PHOSPHATE N-GLYCOSYLASE_HYDROLASE-RELATED"/>
    <property type="match status" value="1"/>
</dbReference>
<organism evidence="7 8">
    <name type="scientific">Carpediemonas membranifera</name>
    <dbReference type="NCBI Taxonomy" id="201153"/>
    <lineage>
        <taxon>Eukaryota</taxon>
        <taxon>Metamonada</taxon>
        <taxon>Carpediemonas-like organisms</taxon>
        <taxon>Carpediemonas</taxon>
    </lineage>
</organism>
<dbReference type="EC" id="3.2.2.-" evidence="6"/>
<dbReference type="OrthoDB" id="416777at2759"/>
<evidence type="ECO:0000313" key="8">
    <source>
        <dbReference type="Proteomes" id="UP000717585"/>
    </source>
</evidence>
<evidence type="ECO:0000256" key="2">
    <source>
        <dbReference type="ARBA" id="ARBA00035119"/>
    </source>
</evidence>
<dbReference type="AlphaFoldDB" id="A0A8J6E2A4"/>
<comment type="catalytic activity">
    <reaction evidence="5 6">
        <text>queuosine 5'-phosphate + H2O = queuine + D-ribose 5-phosphate</text>
        <dbReference type="Rhea" id="RHEA:75387"/>
        <dbReference type="ChEBI" id="CHEBI:15377"/>
        <dbReference type="ChEBI" id="CHEBI:17433"/>
        <dbReference type="ChEBI" id="CHEBI:78346"/>
        <dbReference type="ChEBI" id="CHEBI:194371"/>
    </reaction>
    <physiologicalReaction direction="left-to-right" evidence="5 6">
        <dbReference type="Rhea" id="RHEA:75388"/>
    </physiologicalReaction>
</comment>
<keyword evidence="1 6" id="KW-0378">Hydrolase</keyword>
<accession>A0A8J6E2A4</accession>
<protein>
    <recommendedName>
        <fullName evidence="3 6">Queuosine 5'-phosphate N-glycosylase/hydrolase</fullName>
        <ecNumber evidence="6">3.2.2.-</ecNumber>
    </recommendedName>
    <alternativeName>
        <fullName evidence="4 6">Queuosine-nucleotide N-glycosylase/hydrolase</fullName>
    </alternativeName>
</protein>
<dbReference type="GO" id="GO:0006400">
    <property type="term" value="P:tRNA modification"/>
    <property type="evidence" value="ECO:0007669"/>
    <property type="project" value="TreeGrafter"/>
</dbReference>
<evidence type="ECO:0000256" key="5">
    <source>
        <dbReference type="ARBA" id="ARBA00048204"/>
    </source>
</evidence>
<comment type="similarity">
    <text evidence="2 6">Belongs to the QNG1 protein family.</text>
</comment>
<evidence type="ECO:0000256" key="3">
    <source>
        <dbReference type="ARBA" id="ARBA00035306"/>
    </source>
</evidence>
<name>A0A8J6E2A4_9EUKA</name>
<proteinExistence type="inferred from homology"/>
<evidence type="ECO:0000256" key="1">
    <source>
        <dbReference type="ARBA" id="ARBA00022801"/>
    </source>
</evidence>
<dbReference type="PANTHER" id="PTHR21314:SF0">
    <property type="entry name" value="QUEUOSINE 5'-PHOSPHATE N-GLYCOSYLASE_HYDROLASE"/>
    <property type="match status" value="1"/>
</dbReference>
<dbReference type="GO" id="GO:0016787">
    <property type="term" value="F:hydrolase activity"/>
    <property type="evidence" value="ECO:0007669"/>
    <property type="project" value="UniProtKB-KW"/>
</dbReference>